<dbReference type="EMBL" id="CP159872">
    <property type="protein sequence ID" value="XCM83719.1"/>
    <property type="molecule type" value="Genomic_DNA"/>
</dbReference>
<reference evidence="2" key="1">
    <citation type="submission" date="2024-06" db="EMBL/GenBank/DDBJ databases">
        <title>The genome sequences of Kitasatospora sp. strain HUAS MG31.</title>
        <authorList>
            <person name="Mo P."/>
        </authorList>
    </citation>
    <scope>NUCLEOTIDE SEQUENCE</scope>
    <source>
        <strain evidence="2">HUAS MG31</strain>
    </source>
</reference>
<dbReference type="RefSeq" id="WP_354644656.1">
    <property type="nucleotide sequence ID" value="NZ_CP159872.1"/>
</dbReference>
<organism evidence="2">
    <name type="scientific">Kitasatospora camelliae</name>
    <dbReference type="NCBI Taxonomy" id="3156397"/>
    <lineage>
        <taxon>Bacteria</taxon>
        <taxon>Bacillati</taxon>
        <taxon>Actinomycetota</taxon>
        <taxon>Actinomycetes</taxon>
        <taxon>Kitasatosporales</taxon>
        <taxon>Streptomycetaceae</taxon>
        <taxon>Kitasatospora</taxon>
    </lineage>
</organism>
<dbReference type="KEGG" id="kcm:ABWK59_34735"/>
<feature type="region of interest" description="Disordered" evidence="1">
    <location>
        <begin position="1"/>
        <end position="65"/>
    </location>
</feature>
<feature type="compositionally biased region" description="Basic and acidic residues" evidence="1">
    <location>
        <begin position="17"/>
        <end position="28"/>
    </location>
</feature>
<feature type="compositionally biased region" description="Low complexity" evidence="1">
    <location>
        <begin position="29"/>
        <end position="40"/>
    </location>
</feature>
<dbReference type="InterPro" id="IPR046038">
    <property type="entry name" value="DUF5996"/>
</dbReference>
<dbReference type="AlphaFoldDB" id="A0AAU8K6R2"/>
<sequence length="183" mass="19195">MIRHRKDCNADPMIDLVADRGELTDAADRSPSTSRSTRPISTPPEPPDLYGPGPEAFGPLRADREWSPWGLGRTGGGCPVEVAGCEPGSGTHRHGGSVRSPLNEVPPVPKDAPAAPDVHDGPDACHLAVLRYDAARAEADPRAAVLAFYESAYQAGAVRAGWDVARLACPGGITDPRLPAPPL</sequence>
<evidence type="ECO:0000313" key="2">
    <source>
        <dbReference type="EMBL" id="XCM83719.1"/>
    </source>
</evidence>
<dbReference type="Pfam" id="PF19459">
    <property type="entry name" value="DUF5996"/>
    <property type="match status" value="1"/>
</dbReference>
<feature type="region of interest" description="Disordered" evidence="1">
    <location>
        <begin position="82"/>
        <end position="113"/>
    </location>
</feature>
<name>A0AAU8K6R2_9ACTN</name>
<gene>
    <name evidence="2" type="ORF">ABWK59_34735</name>
</gene>
<proteinExistence type="predicted"/>
<protein>
    <submittedName>
        <fullName evidence="2">DUF5996 family protein</fullName>
    </submittedName>
</protein>
<evidence type="ECO:0000256" key="1">
    <source>
        <dbReference type="SAM" id="MobiDB-lite"/>
    </source>
</evidence>
<accession>A0AAU8K6R2</accession>